<gene>
    <name evidence="2" type="ORF">NOG11_14230</name>
</gene>
<organism evidence="2 3">
    <name type="scientific">Parvularcula maris</name>
    <dbReference type="NCBI Taxonomy" id="2965077"/>
    <lineage>
        <taxon>Bacteria</taxon>
        <taxon>Pseudomonadati</taxon>
        <taxon>Pseudomonadota</taxon>
        <taxon>Alphaproteobacteria</taxon>
        <taxon>Parvularculales</taxon>
        <taxon>Parvularculaceae</taxon>
        <taxon>Parvularcula</taxon>
    </lineage>
</organism>
<keyword evidence="3" id="KW-1185">Reference proteome</keyword>
<dbReference type="Gene3D" id="2.40.128.520">
    <property type="match status" value="1"/>
</dbReference>
<accession>A0A9X2LBI3</accession>
<dbReference type="Proteomes" id="UP001142610">
    <property type="component" value="Unassembled WGS sequence"/>
</dbReference>
<dbReference type="RefSeq" id="WP_256620467.1">
    <property type="nucleotide sequence ID" value="NZ_JANIBC010000021.1"/>
</dbReference>
<dbReference type="InterPro" id="IPR019223">
    <property type="entry name" value="DUF2147"/>
</dbReference>
<dbReference type="Pfam" id="PF09917">
    <property type="entry name" value="DUF2147"/>
    <property type="match status" value="1"/>
</dbReference>
<evidence type="ECO:0000259" key="1">
    <source>
        <dbReference type="Pfam" id="PF09917"/>
    </source>
</evidence>
<evidence type="ECO:0000313" key="2">
    <source>
        <dbReference type="EMBL" id="MCQ8186536.1"/>
    </source>
</evidence>
<evidence type="ECO:0000313" key="3">
    <source>
        <dbReference type="Proteomes" id="UP001142610"/>
    </source>
</evidence>
<feature type="domain" description="DUF2147" evidence="1">
    <location>
        <begin position="9"/>
        <end position="119"/>
    </location>
</feature>
<dbReference type="PANTHER" id="PTHR36919">
    <property type="entry name" value="BLR1215 PROTEIN"/>
    <property type="match status" value="1"/>
</dbReference>
<sequence>MAGDLDVWGHWYTPDGASIITIEDCGDGTPCGRVAWVDAEQGGMTEDVHNHDKDLRGRAMLGITLLSGFEERRDRWRRGSIYNPKDGRTYRARLRLLSQNVLGVSGCLGPVCKELTWERAPESQAAGTAPAREAQLASR</sequence>
<protein>
    <submittedName>
        <fullName evidence="2">DUF2147 domain-containing protein</fullName>
    </submittedName>
</protein>
<comment type="caution">
    <text evidence="2">The sequence shown here is derived from an EMBL/GenBank/DDBJ whole genome shotgun (WGS) entry which is preliminary data.</text>
</comment>
<reference evidence="2" key="1">
    <citation type="submission" date="2022-07" db="EMBL/GenBank/DDBJ databases">
        <title>Parvularcula maris sp. nov., an algicidal bacterium isolated from seawater.</title>
        <authorList>
            <person name="Li F."/>
        </authorList>
    </citation>
    <scope>NUCLEOTIDE SEQUENCE</scope>
    <source>
        <strain evidence="2">BGMRC 0090</strain>
    </source>
</reference>
<dbReference type="AlphaFoldDB" id="A0A9X2LBI3"/>
<dbReference type="PANTHER" id="PTHR36919:SF2">
    <property type="entry name" value="BLL6627 PROTEIN"/>
    <property type="match status" value="1"/>
</dbReference>
<dbReference type="EMBL" id="JANIBC010000021">
    <property type="protein sequence ID" value="MCQ8186536.1"/>
    <property type="molecule type" value="Genomic_DNA"/>
</dbReference>
<name>A0A9X2LBI3_9PROT</name>
<proteinExistence type="predicted"/>